<accession>A0ABN1F876</accession>
<dbReference type="SUPFAM" id="SSF49899">
    <property type="entry name" value="Concanavalin A-like lectins/glucanases"/>
    <property type="match status" value="1"/>
</dbReference>
<dbReference type="EMBL" id="BAAADD010000011">
    <property type="protein sequence ID" value="GAA0584889.1"/>
    <property type="molecule type" value="Genomic_DNA"/>
</dbReference>
<dbReference type="Gene3D" id="2.60.120.200">
    <property type="match status" value="1"/>
</dbReference>
<keyword evidence="3" id="KW-1185">Reference proteome</keyword>
<comment type="caution">
    <text evidence="2">The sequence shown here is derived from an EMBL/GenBank/DDBJ whole genome shotgun (WGS) entry which is preliminary data.</text>
</comment>
<gene>
    <name evidence="2" type="ORF">GCM10008942_37230</name>
</gene>
<dbReference type="Proteomes" id="UP001499951">
    <property type="component" value="Unassembled WGS sequence"/>
</dbReference>
<feature type="chain" id="PRO_5046176156" evidence="1">
    <location>
        <begin position="22"/>
        <end position="215"/>
    </location>
</feature>
<dbReference type="Pfam" id="PF07081">
    <property type="entry name" value="DUF1349"/>
    <property type="match status" value="1"/>
</dbReference>
<sequence length="215" mass="23410">MTRTLALVALALTAFTVPSLAAPAFTALPGPFETRNPPVVWNATAPDAITMTAGPKTNWFVSPWDATADDTAPTLLFRPQKGNFDLEAKISLTPKSRWDSGALALYIDKDNWAKICFENSLGDGRLSVVMVTNRGVSDDSYTTMTADDNTMHLRVSRQGPAFVFFASHDGKNWTMLRDFRLDGDQTQVRAGLLAQSPTGSGITVTFSDIRYSTTP</sequence>
<name>A0ABN1F876_9PROT</name>
<dbReference type="PANTHER" id="PTHR35332:SF2">
    <property type="entry name" value="REGULATION OF ENOLASE PROTEIN 1"/>
    <property type="match status" value="1"/>
</dbReference>
<dbReference type="RefSeq" id="WP_166929160.1">
    <property type="nucleotide sequence ID" value="NZ_BAAADD010000011.1"/>
</dbReference>
<dbReference type="InterPro" id="IPR009784">
    <property type="entry name" value="DUF1349"/>
</dbReference>
<evidence type="ECO:0000313" key="3">
    <source>
        <dbReference type="Proteomes" id="UP001499951"/>
    </source>
</evidence>
<keyword evidence="1" id="KW-0732">Signal</keyword>
<feature type="signal peptide" evidence="1">
    <location>
        <begin position="1"/>
        <end position="21"/>
    </location>
</feature>
<evidence type="ECO:0000256" key="1">
    <source>
        <dbReference type="SAM" id="SignalP"/>
    </source>
</evidence>
<proteinExistence type="predicted"/>
<dbReference type="PANTHER" id="PTHR35332">
    <property type="entry name" value="REGULATION OF ENOLASE PROTEIN 1"/>
    <property type="match status" value="1"/>
</dbReference>
<organism evidence="2 3">
    <name type="scientific">Rhizomicrobium electricum</name>
    <dbReference type="NCBI Taxonomy" id="480070"/>
    <lineage>
        <taxon>Bacteria</taxon>
        <taxon>Pseudomonadati</taxon>
        <taxon>Pseudomonadota</taxon>
        <taxon>Alphaproteobacteria</taxon>
        <taxon>Micropepsales</taxon>
        <taxon>Micropepsaceae</taxon>
        <taxon>Rhizomicrobium</taxon>
    </lineage>
</organism>
<evidence type="ECO:0000313" key="2">
    <source>
        <dbReference type="EMBL" id="GAA0584889.1"/>
    </source>
</evidence>
<protein>
    <submittedName>
        <fullName evidence="2">DUF1349 domain-containing protein</fullName>
    </submittedName>
</protein>
<reference evidence="2 3" key="1">
    <citation type="journal article" date="2019" name="Int. J. Syst. Evol. Microbiol.">
        <title>The Global Catalogue of Microorganisms (GCM) 10K type strain sequencing project: providing services to taxonomists for standard genome sequencing and annotation.</title>
        <authorList>
            <consortium name="The Broad Institute Genomics Platform"/>
            <consortium name="The Broad Institute Genome Sequencing Center for Infectious Disease"/>
            <person name="Wu L."/>
            <person name="Ma J."/>
        </authorList>
    </citation>
    <scope>NUCLEOTIDE SEQUENCE [LARGE SCALE GENOMIC DNA]</scope>
    <source>
        <strain evidence="2 3">JCM 15089</strain>
    </source>
</reference>
<dbReference type="InterPro" id="IPR013320">
    <property type="entry name" value="ConA-like_dom_sf"/>
</dbReference>